<dbReference type="Gene3D" id="1.20.1250.20">
    <property type="entry name" value="MFS general substrate transporter like domains"/>
    <property type="match status" value="1"/>
</dbReference>
<dbReference type="KEGG" id="svt:SVTN_01935"/>
<evidence type="ECO:0000313" key="9">
    <source>
        <dbReference type="Proteomes" id="UP000031774"/>
    </source>
</evidence>
<dbReference type="InterPro" id="IPR036259">
    <property type="entry name" value="MFS_trans_sf"/>
</dbReference>
<dbReference type="STRING" id="362257.SVTN_01935"/>
<evidence type="ECO:0000256" key="4">
    <source>
        <dbReference type="ARBA" id="ARBA00022989"/>
    </source>
</evidence>
<keyword evidence="4 6" id="KW-1133">Transmembrane helix</keyword>
<feature type="transmembrane region" description="Helical" evidence="6">
    <location>
        <begin position="55"/>
        <end position="74"/>
    </location>
</feature>
<comment type="subcellular location">
    <subcellularLocation>
        <location evidence="1">Cell membrane</location>
        <topology evidence="1">Multi-pass membrane protein</topology>
    </subcellularLocation>
</comment>
<reference evidence="8 9" key="1">
    <citation type="submission" date="2014-12" db="EMBL/GenBank/DDBJ databases">
        <title>Complete genome sequence of Streptomyces vietnamensis strain GIMV4.0001, a genetic manipulable producer of the benzoisochromanequinone antibiotic granaticin.</title>
        <authorList>
            <person name="Deng M.R."/>
            <person name="Guo J."/>
            <person name="Ma L.Y."/>
            <person name="Feng G.D."/>
            <person name="Mo C.Y."/>
            <person name="Zhu H.H."/>
        </authorList>
    </citation>
    <scope>NUCLEOTIDE SEQUENCE [LARGE SCALE GENOMIC DNA]</scope>
    <source>
        <strain evidence="9">GIMV4.0001</strain>
    </source>
</reference>
<dbReference type="RefSeq" id="WP_041127513.1">
    <property type="nucleotide sequence ID" value="NZ_CP010407.1"/>
</dbReference>
<dbReference type="PROSITE" id="PS50850">
    <property type="entry name" value="MFS"/>
    <property type="match status" value="1"/>
</dbReference>
<feature type="transmembrane region" description="Helical" evidence="6">
    <location>
        <begin position="260"/>
        <end position="285"/>
    </location>
</feature>
<evidence type="ECO:0000259" key="7">
    <source>
        <dbReference type="PROSITE" id="PS50850"/>
    </source>
</evidence>
<dbReference type="Proteomes" id="UP000031774">
    <property type="component" value="Chromosome"/>
</dbReference>
<keyword evidence="5 6" id="KW-0472">Membrane</keyword>
<dbReference type="AlphaFoldDB" id="A0A0B5I1A0"/>
<dbReference type="Pfam" id="PF07690">
    <property type="entry name" value="MFS_1"/>
    <property type="match status" value="1"/>
</dbReference>
<feature type="transmembrane region" description="Helical" evidence="6">
    <location>
        <begin position="25"/>
        <end position="43"/>
    </location>
</feature>
<name>A0A0B5I1A0_9ACTN</name>
<dbReference type="InterPro" id="IPR020846">
    <property type="entry name" value="MFS_dom"/>
</dbReference>
<feature type="transmembrane region" description="Helical" evidence="6">
    <location>
        <begin position="148"/>
        <end position="172"/>
    </location>
</feature>
<proteinExistence type="predicted"/>
<evidence type="ECO:0000256" key="2">
    <source>
        <dbReference type="ARBA" id="ARBA00022475"/>
    </source>
</evidence>
<keyword evidence="3 6" id="KW-0812">Transmembrane</keyword>
<gene>
    <name evidence="8" type="ORF">SVTN_01935</name>
</gene>
<feature type="transmembrane region" description="Helical" evidence="6">
    <location>
        <begin position="385"/>
        <end position="404"/>
    </location>
</feature>
<dbReference type="HOGENOM" id="CLU_034180_17_1_11"/>
<evidence type="ECO:0000313" key="8">
    <source>
        <dbReference type="EMBL" id="AJF63428.1"/>
    </source>
</evidence>
<protein>
    <recommendedName>
        <fullName evidence="7">Major facilitator superfamily (MFS) profile domain-containing protein</fullName>
    </recommendedName>
</protein>
<evidence type="ECO:0000256" key="3">
    <source>
        <dbReference type="ARBA" id="ARBA00022692"/>
    </source>
</evidence>
<feature type="transmembrane region" description="Helical" evidence="6">
    <location>
        <begin position="86"/>
        <end position="106"/>
    </location>
</feature>
<dbReference type="SUPFAM" id="SSF103473">
    <property type="entry name" value="MFS general substrate transporter"/>
    <property type="match status" value="1"/>
</dbReference>
<dbReference type="EMBL" id="CP010407">
    <property type="protein sequence ID" value="AJF63428.1"/>
    <property type="molecule type" value="Genomic_DNA"/>
</dbReference>
<evidence type="ECO:0000256" key="6">
    <source>
        <dbReference type="SAM" id="Phobius"/>
    </source>
</evidence>
<feature type="transmembrane region" description="Helical" evidence="6">
    <location>
        <begin position="320"/>
        <end position="341"/>
    </location>
</feature>
<feature type="transmembrane region" description="Helical" evidence="6">
    <location>
        <begin position="112"/>
        <end position="136"/>
    </location>
</feature>
<feature type="transmembrane region" description="Helical" evidence="6">
    <location>
        <begin position="230"/>
        <end position="248"/>
    </location>
</feature>
<accession>A0A0B5I1A0</accession>
<dbReference type="GO" id="GO:0022857">
    <property type="term" value="F:transmembrane transporter activity"/>
    <property type="evidence" value="ECO:0007669"/>
    <property type="project" value="InterPro"/>
</dbReference>
<feature type="domain" description="Major facilitator superfamily (MFS) profile" evidence="7">
    <location>
        <begin position="21"/>
        <end position="408"/>
    </location>
</feature>
<dbReference type="InterPro" id="IPR011701">
    <property type="entry name" value="MFS"/>
</dbReference>
<feature type="transmembrane region" description="Helical" evidence="6">
    <location>
        <begin position="178"/>
        <end position="197"/>
    </location>
</feature>
<keyword evidence="9" id="KW-1185">Reference proteome</keyword>
<sequence length="430" mass="42825">MGTTPAAGAPAGEASAVDWRRVSSLVIGQAAVQAGSFALLIAMSWTAVQLGGREAVTYVTLSATLPRALLLLFGGALADALGPRAVLLRATSVRVLVLAAGVAVTATTESLWPLIAVALVDGVLLGLTGPASGVLLPRLAPQEQLGRANSLFSMVLRLAPIAGSPLGAWLVVVGGLPVAMTAAAVGCAVWLACAAHVTHGMTRPERAPQGPSLLRRSGDGFRLLAAHPRLRWMFVACFCMDLAFLWPAEVALPLRAADEGWGVGAVAMVLSVFGAGALASAALGAALAHRIPAHTKLVVTGVGLAAGMAAMALVPSAVVLAATAGVVGLLSGLNGPALVTAYQQAVPEGRMGAAMSTFALSGIGAAPLSLAVFSPVSLSLGVTGTWLLCAGLALLSPVAAAVALRGGAATATPRADARTRTAPEPTATSV</sequence>
<feature type="transmembrane region" description="Helical" evidence="6">
    <location>
        <begin position="353"/>
        <end position="373"/>
    </location>
</feature>
<keyword evidence="2" id="KW-1003">Cell membrane</keyword>
<dbReference type="PANTHER" id="PTHR23513">
    <property type="entry name" value="INTEGRAL MEMBRANE EFFLUX PROTEIN-RELATED"/>
    <property type="match status" value="1"/>
</dbReference>
<dbReference type="GO" id="GO:0005886">
    <property type="term" value="C:plasma membrane"/>
    <property type="evidence" value="ECO:0007669"/>
    <property type="project" value="UniProtKB-SubCell"/>
</dbReference>
<organism evidence="8 9">
    <name type="scientific">Streptomyces vietnamensis</name>
    <dbReference type="NCBI Taxonomy" id="362257"/>
    <lineage>
        <taxon>Bacteria</taxon>
        <taxon>Bacillati</taxon>
        <taxon>Actinomycetota</taxon>
        <taxon>Actinomycetes</taxon>
        <taxon>Kitasatosporales</taxon>
        <taxon>Streptomycetaceae</taxon>
        <taxon>Streptomyces</taxon>
    </lineage>
</organism>
<evidence type="ECO:0000256" key="5">
    <source>
        <dbReference type="ARBA" id="ARBA00023136"/>
    </source>
</evidence>
<evidence type="ECO:0000256" key="1">
    <source>
        <dbReference type="ARBA" id="ARBA00004651"/>
    </source>
</evidence>
<feature type="transmembrane region" description="Helical" evidence="6">
    <location>
        <begin position="297"/>
        <end position="314"/>
    </location>
</feature>
<dbReference type="PANTHER" id="PTHR23513:SF11">
    <property type="entry name" value="STAPHYLOFERRIN A TRANSPORTER"/>
    <property type="match status" value="1"/>
</dbReference>